<evidence type="ECO:0000313" key="1">
    <source>
        <dbReference type="EMBL" id="QSE87426.1"/>
    </source>
</evidence>
<reference evidence="1 2" key="2">
    <citation type="journal article" date="2022" name="Arch. Microbiol.">
        <title>Rhodococcus pseudokoreensis sp. nov. isolated from the rhizosphere of young M26 apple rootstocks.</title>
        <authorList>
            <person name="Kampfer P."/>
            <person name="Glaeser S.P."/>
            <person name="Blom J."/>
            <person name="Wolf J."/>
            <person name="Benning S."/>
            <person name="Schloter M."/>
            <person name="Neumann-Schaal M."/>
        </authorList>
    </citation>
    <scope>NUCLEOTIDE SEQUENCE [LARGE SCALE GENOMIC DNA]</scope>
    <source>
        <strain evidence="1 2">R79</strain>
    </source>
</reference>
<geneLocation type="plasmid" evidence="1 2">
    <name>unnamed5</name>
</geneLocation>
<evidence type="ECO:0000313" key="2">
    <source>
        <dbReference type="Proteomes" id="UP000662986"/>
    </source>
</evidence>
<keyword evidence="1" id="KW-0614">Plasmid</keyword>
<organism evidence="1 2">
    <name type="scientific">Rhodococcus pseudokoreensis</name>
    <dbReference type="NCBI Taxonomy" id="2811421"/>
    <lineage>
        <taxon>Bacteria</taxon>
        <taxon>Bacillati</taxon>
        <taxon>Actinomycetota</taxon>
        <taxon>Actinomycetes</taxon>
        <taxon>Mycobacteriales</taxon>
        <taxon>Nocardiaceae</taxon>
        <taxon>Rhodococcus</taxon>
    </lineage>
</organism>
<reference evidence="1 2" key="1">
    <citation type="journal article" date="2021" name="Microbiol. Resour. Announc.">
        <title>Complete Genome Sequences of Two Rhodococcus sp. Strains with Large and Linear Chromosomes, Isolated from Apple Rhizosphere.</title>
        <authorList>
            <person name="Benning S."/>
            <person name="Brugnone N."/>
            <person name="Siani R."/>
            <person name="Kublik S."/>
            <person name="Schloter M."/>
            <person name="Rad V."/>
        </authorList>
    </citation>
    <scope>NUCLEOTIDE SEQUENCE [LARGE SCALE GENOMIC DNA]</scope>
    <source>
        <strain evidence="1 2">R79</strain>
    </source>
</reference>
<sequence length="72" mass="8122">MTTLSDTYTSPLPSGVDADQLERLLEVRRALQRERATASSPAVGRALQMADYYLFLGLSYFGYSEKLFPEQE</sequence>
<dbReference type="RefSeq" id="WP_206004138.1">
    <property type="nucleotide sequence ID" value="NZ_CP070614.1"/>
</dbReference>
<keyword evidence="2" id="KW-1185">Reference proteome</keyword>
<gene>
    <name evidence="1" type="ORF">JWS13_01990</name>
</gene>
<protein>
    <submittedName>
        <fullName evidence="1">Uncharacterized protein</fullName>
    </submittedName>
</protein>
<proteinExistence type="predicted"/>
<dbReference type="Proteomes" id="UP000662986">
    <property type="component" value="Plasmid unnamed5"/>
</dbReference>
<dbReference type="EMBL" id="CP070614">
    <property type="protein sequence ID" value="QSE87426.1"/>
    <property type="molecule type" value="Genomic_DNA"/>
</dbReference>
<name>A0A974ZRE9_9NOCA</name>
<accession>A0A974ZRE9</accession>